<dbReference type="Proteomes" id="UP000005239">
    <property type="component" value="Unassembled WGS sequence"/>
</dbReference>
<accession>A0A2A6BQQ7</accession>
<dbReference type="AlphaFoldDB" id="A0A2A6BQQ7"/>
<gene>
    <name evidence="1" type="primary">WBGene00282721</name>
</gene>
<keyword evidence="2" id="KW-1185">Reference proteome</keyword>
<reference evidence="1" key="2">
    <citation type="submission" date="2022-06" db="UniProtKB">
        <authorList>
            <consortium name="EnsemblMetazoa"/>
        </authorList>
    </citation>
    <scope>IDENTIFICATION</scope>
    <source>
        <strain evidence="1">PS312</strain>
    </source>
</reference>
<dbReference type="EnsemblMetazoa" id="PPA44352.1">
    <property type="protein sequence ID" value="PPA44352.1"/>
    <property type="gene ID" value="WBGene00282721"/>
</dbReference>
<name>A0A2A6BQQ7_PRIPA</name>
<protein>
    <submittedName>
        <fullName evidence="1">Uncharacterized protein</fullName>
    </submittedName>
</protein>
<organism evidence="1 2">
    <name type="scientific">Pristionchus pacificus</name>
    <name type="common">Parasitic nematode worm</name>
    <dbReference type="NCBI Taxonomy" id="54126"/>
    <lineage>
        <taxon>Eukaryota</taxon>
        <taxon>Metazoa</taxon>
        <taxon>Ecdysozoa</taxon>
        <taxon>Nematoda</taxon>
        <taxon>Chromadorea</taxon>
        <taxon>Rhabditida</taxon>
        <taxon>Rhabditina</taxon>
        <taxon>Diplogasteromorpha</taxon>
        <taxon>Diplogasteroidea</taxon>
        <taxon>Neodiplogasteridae</taxon>
        <taxon>Pristionchus</taxon>
    </lineage>
</organism>
<sequence length="124" mass="14360">MKRALDKNSELIKQKAQQKLEKMTGRGDVMYICREIETLVGIGMPYMTGSVKDEFMKARFVNIMRGRPEYDKIIEISYSDESTFADLRNNAMRAEDLVRSDSGSGRLARFRERRVGLRMTRNPS</sequence>
<proteinExistence type="predicted"/>
<accession>A0A8R1UZC6</accession>
<evidence type="ECO:0000313" key="1">
    <source>
        <dbReference type="EnsemblMetazoa" id="PPA44352.1"/>
    </source>
</evidence>
<evidence type="ECO:0000313" key="2">
    <source>
        <dbReference type="Proteomes" id="UP000005239"/>
    </source>
</evidence>
<reference evidence="2" key="1">
    <citation type="journal article" date="2008" name="Nat. Genet.">
        <title>The Pristionchus pacificus genome provides a unique perspective on nematode lifestyle and parasitism.</title>
        <authorList>
            <person name="Dieterich C."/>
            <person name="Clifton S.W."/>
            <person name="Schuster L.N."/>
            <person name="Chinwalla A."/>
            <person name="Delehaunty K."/>
            <person name="Dinkelacker I."/>
            <person name="Fulton L."/>
            <person name="Fulton R."/>
            <person name="Godfrey J."/>
            <person name="Minx P."/>
            <person name="Mitreva M."/>
            <person name="Roeseler W."/>
            <person name="Tian H."/>
            <person name="Witte H."/>
            <person name="Yang S.P."/>
            <person name="Wilson R.K."/>
            <person name="Sommer R.J."/>
        </authorList>
    </citation>
    <scope>NUCLEOTIDE SEQUENCE [LARGE SCALE GENOMIC DNA]</scope>
    <source>
        <strain evidence="2">PS312</strain>
    </source>
</reference>